<evidence type="ECO:0000256" key="4">
    <source>
        <dbReference type="ARBA" id="ARBA00022958"/>
    </source>
</evidence>
<feature type="binding site" description="in other chain" evidence="8">
    <location>
        <position position="16"/>
    </location>
    <ligand>
        <name>NADP(+)</name>
        <dbReference type="ChEBI" id="CHEBI:58349"/>
        <note>ligand shared between two neighboring subunits</note>
    </ligand>
</feature>
<keyword evidence="1 8" id="KW-0659">Purine metabolism</keyword>
<dbReference type="InterPro" id="IPR050139">
    <property type="entry name" value="GMP_reductase"/>
</dbReference>
<feature type="binding site" evidence="8">
    <location>
        <position position="129"/>
    </location>
    <ligand>
        <name>K(+)</name>
        <dbReference type="ChEBI" id="CHEBI:29103"/>
    </ligand>
</feature>
<evidence type="ECO:0000313" key="12">
    <source>
        <dbReference type="Proteomes" id="UP001195483"/>
    </source>
</evidence>
<dbReference type="InterPro" id="IPR013785">
    <property type="entry name" value="Aldolase_TIM"/>
</dbReference>
<organism evidence="11 12">
    <name type="scientific">Potamilus streckersoni</name>
    <dbReference type="NCBI Taxonomy" id="2493646"/>
    <lineage>
        <taxon>Eukaryota</taxon>
        <taxon>Metazoa</taxon>
        <taxon>Spiralia</taxon>
        <taxon>Lophotrochozoa</taxon>
        <taxon>Mollusca</taxon>
        <taxon>Bivalvia</taxon>
        <taxon>Autobranchia</taxon>
        <taxon>Heteroconchia</taxon>
        <taxon>Palaeoheterodonta</taxon>
        <taxon>Unionida</taxon>
        <taxon>Unionoidea</taxon>
        <taxon>Unionidae</taxon>
        <taxon>Ambleminae</taxon>
        <taxon>Lampsilini</taxon>
        <taxon>Potamilus</taxon>
    </lineage>
</organism>
<dbReference type="PANTHER" id="PTHR43170">
    <property type="entry name" value="GMP REDUCTASE"/>
    <property type="match status" value="1"/>
</dbReference>
<name>A0AAE0WB27_9BIVA</name>
<protein>
    <recommendedName>
        <fullName evidence="8">GMP reductase</fullName>
        <shortName evidence="8">GMPR</shortName>
        <ecNumber evidence="8">1.7.1.7</ecNumber>
    </recommendedName>
    <alternativeName>
        <fullName evidence="8">Guanosine 5'-monophosphate oxidoreductase</fullName>
        <shortName evidence="8">Guanosine monophosphate reductase</shortName>
    </alternativeName>
</protein>
<evidence type="ECO:0000256" key="9">
    <source>
        <dbReference type="SAM" id="MobiDB-lite"/>
    </source>
</evidence>
<dbReference type="EC" id="1.7.1.7" evidence="8"/>
<feature type="binding site" evidence="8">
    <location>
        <begin position="182"/>
        <end position="183"/>
    </location>
    <ligand>
        <name>GMP</name>
        <dbReference type="ChEBI" id="CHEBI:58115"/>
    </ligand>
</feature>
<accession>A0AAE0WB27</accession>
<dbReference type="GO" id="GO:0006144">
    <property type="term" value="P:purine nucleobase metabolic process"/>
    <property type="evidence" value="ECO:0007669"/>
    <property type="project" value="UniProtKB-KW"/>
</dbReference>
<dbReference type="CDD" id="cd00381">
    <property type="entry name" value="IMPDH"/>
    <property type="match status" value="1"/>
</dbReference>
<dbReference type="Proteomes" id="UP001195483">
    <property type="component" value="Unassembled WGS sequence"/>
</dbReference>
<evidence type="ECO:0000256" key="8">
    <source>
        <dbReference type="HAMAP-Rule" id="MF_03195"/>
    </source>
</evidence>
<evidence type="ECO:0000313" key="11">
    <source>
        <dbReference type="EMBL" id="KAK3606900.1"/>
    </source>
</evidence>
<comment type="subunit">
    <text evidence="8">Homotetramer.</text>
</comment>
<feature type="binding site" description="in other chain" evidence="8">
    <location>
        <begin position="225"/>
        <end position="226"/>
    </location>
    <ligand>
        <name>NADP(+)</name>
        <dbReference type="ChEBI" id="CHEBI:58349"/>
        <note>ligand shared between two neighboring subunits</note>
    </ligand>
</feature>
<reference evidence="11" key="2">
    <citation type="journal article" date="2021" name="Genome Biol. Evol.">
        <title>Developing a high-quality reference genome for a parasitic bivalve with doubly uniparental inheritance (Bivalvia: Unionida).</title>
        <authorList>
            <person name="Smith C.H."/>
        </authorList>
    </citation>
    <scope>NUCLEOTIDE SEQUENCE</scope>
    <source>
        <strain evidence="11">CHS0354</strain>
        <tissue evidence="11">Mantle</tissue>
    </source>
</reference>
<feature type="binding site" description="in other chain" evidence="8">
    <location>
        <position position="209"/>
    </location>
    <ligand>
        <name>NADP(+)</name>
        <dbReference type="ChEBI" id="CHEBI:58349"/>
        <note>ligand shared between two neighboring subunits</note>
    </ligand>
</feature>
<dbReference type="NCBIfam" id="NF003470">
    <property type="entry name" value="PRK05096.1"/>
    <property type="match status" value="1"/>
</dbReference>
<dbReference type="InterPro" id="IPR001093">
    <property type="entry name" value="IMP_DH_GMPRt"/>
</dbReference>
<feature type="domain" description="IMP dehydrogenase/GMP reductase" evidence="10">
    <location>
        <begin position="1"/>
        <end position="278"/>
    </location>
</feature>
<dbReference type="Gene3D" id="3.20.20.70">
    <property type="entry name" value="Aldolase class I"/>
    <property type="match status" value="1"/>
</dbReference>
<dbReference type="InterPro" id="IPR015875">
    <property type="entry name" value="IMP_DH/GMP_Rdtase_CS"/>
</dbReference>
<feature type="binding site" evidence="8">
    <location>
        <begin position="226"/>
        <end position="230"/>
    </location>
    <ligand>
        <name>GMP</name>
        <dbReference type="ChEBI" id="CHEBI:58115"/>
    </ligand>
</feature>
<feature type="binding site" evidence="8">
    <location>
        <position position="123"/>
    </location>
    <ligand>
        <name>K(+)</name>
        <dbReference type="ChEBI" id="CHEBI:29103"/>
    </ligand>
</feature>
<dbReference type="PANTHER" id="PTHR43170:SF5">
    <property type="entry name" value="GMP REDUCTASE"/>
    <property type="match status" value="1"/>
</dbReference>
<feature type="binding site" evidence="8">
    <location>
        <position position="126"/>
    </location>
    <ligand>
        <name>K(+)</name>
        <dbReference type="ChEBI" id="CHEBI:29103"/>
    </ligand>
</feature>
<dbReference type="GO" id="GO:0003920">
    <property type="term" value="F:GMP reductase activity"/>
    <property type="evidence" value="ECO:0007669"/>
    <property type="project" value="UniProtKB-UniRule"/>
</dbReference>
<dbReference type="Pfam" id="PF00478">
    <property type="entry name" value="IMPDH"/>
    <property type="match status" value="1"/>
</dbReference>
<evidence type="ECO:0000256" key="7">
    <source>
        <dbReference type="ARBA" id="ARBA00048616"/>
    </source>
</evidence>
<keyword evidence="4 8" id="KW-0630">Potassium</keyword>
<feature type="active site" description="Proton donor/acceptor" evidence="8">
    <location>
        <position position="128"/>
    </location>
</feature>
<comment type="caution">
    <text evidence="8">Lacks conserved residue(s) required for the propagation of feature annotation.</text>
</comment>
<gene>
    <name evidence="11" type="ORF">CHS0354_018495</name>
</gene>
<evidence type="ECO:0000256" key="2">
    <source>
        <dbReference type="ARBA" id="ARBA00022723"/>
    </source>
</evidence>
<dbReference type="GO" id="GO:1902560">
    <property type="term" value="C:GMP reductase complex"/>
    <property type="evidence" value="ECO:0007669"/>
    <property type="project" value="InterPro"/>
</dbReference>
<feature type="binding site" evidence="8">
    <location>
        <position position="121"/>
    </location>
    <ligand>
        <name>K(+)</name>
        <dbReference type="ChEBI" id="CHEBI:29103"/>
    </ligand>
</feature>
<reference evidence="11" key="3">
    <citation type="submission" date="2023-05" db="EMBL/GenBank/DDBJ databases">
        <authorList>
            <person name="Smith C.H."/>
        </authorList>
    </citation>
    <scope>NUCLEOTIDE SEQUENCE</scope>
    <source>
        <strain evidence="11">CHS0354</strain>
        <tissue evidence="11">Mantle</tissue>
    </source>
</reference>
<dbReference type="EMBL" id="JAEAOA010001141">
    <property type="protein sequence ID" value="KAK3606900.1"/>
    <property type="molecule type" value="Genomic_DNA"/>
</dbReference>
<dbReference type="GO" id="GO:0006163">
    <property type="term" value="P:purine nucleotide metabolic process"/>
    <property type="evidence" value="ECO:0007669"/>
    <property type="project" value="UniProtKB-UniRule"/>
</dbReference>
<dbReference type="InterPro" id="IPR005993">
    <property type="entry name" value="GMPR"/>
</dbReference>
<comment type="similarity">
    <text evidence="8">Belongs to the IMPDH/GMPR family. GuaC type 1 subfamily.</text>
</comment>
<comment type="caution">
    <text evidence="11">The sequence shown here is derived from an EMBL/GenBank/DDBJ whole genome shotgun (WGS) entry which is preliminary data.</text>
</comment>
<feature type="binding site" evidence="8">
    <location>
        <begin position="208"/>
        <end position="210"/>
    </location>
    <ligand>
        <name>GMP</name>
        <dbReference type="ChEBI" id="CHEBI:58115"/>
    </ligand>
</feature>
<dbReference type="AlphaFoldDB" id="A0AAE0WB27"/>
<sequence length="386" mass="42724">MAKVLAEKKMLTCIHKHYSVEQWRDFVKSLPANVHEYIMVSGGISDQDYGKITEIVKNIVPQIKYICIDVANGYSEYFTEFVHKIRREFPNKIIVAGNVATGEMVEQLILSGADIVKVGIGPGSVCTTRVKTGVGYPQLSAIIECADAAHGLNGHIIGDGGCACPGDVAKAFGAGADFVMLGGMLAGHDESEAVIVEKDGKKFCQFYGMSSADAMDKYAGGVAEYRASEGKSVYVPYRGAVEYTVREILGGLRSACTYVGAARLKEISKRTTFVRVAEQENRIFGDCVQESLQDPLLQLNYRRVTGNLVRNRSVAVSQIPEFEALRERVHRYRLNALQRLPELLQQLEKNCTANGIRVHWAGKRHRLQPRGQRYPQRQKCPADFEG</sequence>
<feature type="binding site" description="in other chain" evidence="8">
    <location>
        <begin position="120"/>
        <end position="121"/>
    </location>
    <ligand>
        <name>NADP(+)</name>
        <dbReference type="ChEBI" id="CHEBI:58349"/>
        <note>ligand shared between two neighboring subunits</note>
    </ligand>
</feature>
<evidence type="ECO:0000259" key="10">
    <source>
        <dbReference type="Pfam" id="PF00478"/>
    </source>
</evidence>
<keyword evidence="3 8" id="KW-0521">NADP</keyword>
<dbReference type="SUPFAM" id="SSF51412">
    <property type="entry name" value="Inosine monophosphate dehydrogenase (IMPDH)"/>
    <property type="match status" value="1"/>
</dbReference>
<feature type="region of interest" description="Disordered" evidence="9">
    <location>
        <begin position="367"/>
        <end position="386"/>
    </location>
</feature>
<reference evidence="11" key="1">
    <citation type="journal article" date="2021" name="Genome Biol. Evol.">
        <title>A High-Quality Reference Genome for a Parasitic Bivalve with Doubly Uniparental Inheritance (Bivalvia: Unionida).</title>
        <authorList>
            <person name="Smith C.H."/>
        </authorList>
    </citation>
    <scope>NUCLEOTIDE SEQUENCE</scope>
    <source>
        <strain evidence="11">CHS0354</strain>
    </source>
</reference>
<keyword evidence="2 8" id="KW-0479">Metal-binding</keyword>
<feature type="binding site" evidence="8">
    <location>
        <begin position="159"/>
        <end position="161"/>
    </location>
    <ligand>
        <name>GMP</name>
        <dbReference type="ChEBI" id="CHEBI:58115"/>
    </ligand>
</feature>
<evidence type="ECO:0000256" key="6">
    <source>
        <dbReference type="ARBA" id="ARBA00037691"/>
    </source>
</evidence>
<comment type="function">
    <text evidence="6 8">Catalyzes the irreversible NADPH-dependent deamination of GMP to IMP. It functions in the conversion of nucleobase, nucleoside and nucleotide derivatives of G to A nucleotides, and in maintaining the intracellular balance of A and G nucleotides.</text>
</comment>
<dbReference type="HAMAP" id="MF_00596">
    <property type="entry name" value="GMP_reduct_type1"/>
    <property type="match status" value="1"/>
</dbReference>
<keyword evidence="12" id="KW-1185">Reference proteome</keyword>
<feature type="binding site" evidence="8">
    <location>
        <begin position="254"/>
        <end position="257"/>
    </location>
    <ligand>
        <name>NADP(+)</name>
        <dbReference type="ChEBI" id="CHEBI:58349"/>
        <note>ligand shared between two neighboring subunits</note>
    </ligand>
</feature>
<comment type="catalytic activity">
    <reaction evidence="7 8">
        <text>IMP + NH4(+) + NADP(+) = GMP + NADPH + 2 H(+)</text>
        <dbReference type="Rhea" id="RHEA:17185"/>
        <dbReference type="ChEBI" id="CHEBI:15378"/>
        <dbReference type="ChEBI" id="CHEBI:28938"/>
        <dbReference type="ChEBI" id="CHEBI:57783"/>
        <dbReference type="ChEBI" id="CHEBI:58053"/>
        <dbReference type="ChEBI" id="CHEBI:58115"/>
        <dbReference type="ChEBI" id="CHEBI:58349"/>
        <dbReference type="EC" id="1.7.1.7"/>
    </reaction>
</comment>
<keyword evidence="5 8" id="KW-0560">Oxidoreductase</keyword>
<dbReference type="SMART" id="SM01240">
    <property type="entry name" value="IMPDH"/>
    <property type="match status" value="1"/>
</dbReference>
<dbReference type="PROSITE" id="PS00487">
    <property type="entry name" value="IMP_DH_GMP_RED"/>
    <property type="match status" value="1"/>
</dbReference>
<dbReference type="GO" id="GO:0046872">
    <property type="term" value="F:metal ion binding"/>
    <property type="evidence" value="ECO:0007669"/>
    <property type="project" value="UniProtKB-KW"/>
</dbReference>
<evidence type="ECO:0000256" key="1">
    <source>
        <dbReference type="ARBA" id="ARBA00022631"/>
    </source>
</evidence>
<evidence type="ECO:0000256" key="5">
    <source>
        <dbReference type="ARBA" id="ARBA00023002"/>
    </source>
</evidence>
<feature type="binding site" description="in other chain" evidence="8">
    <location>
        <begin position="69"/>
        <end position="71"/>
    </location>
    <ligand>
        <name>NADP(+)</name>
        <dbReference type="ChEBI" id="CHEBI:58349"/>
        <note>ligand shared between two neighboring subunits</note>
    </ligand>
</feature>
<feature type="active site" description="Thioimidate intermediate" evidence="8">
    <location>
        <position position="126"/>
    </location>
</feature>
<evidence type="ECO:0000256" key="3">
    <source>
        <dbReference type="ARBA" id="ARBA00022857"/>
    </source>
</evidence>
<proteinExistence type="inferred from homology"/>